<organism evidence="3 4">
    <name type="scientific">Pachysolen tannophilus NRRL Y-2460</name>
    <dbReference type="NCBI Taxonomy" id="669874"/>
    <lineage>
        <taxon>Eukaryota</taxon>
        <taxon>Fungi</taxon>
        <taxon>Dikarya</taxon>
        <taxon>Ascomycota</taxon>
        <taxon>Saccharomycotina</taxon>
        <taxon>Pichiomycetes</taxon>
        <taxon>Pachysolenaceae</taxon>
        <taxon>Pachysolen</taxon>
    </lineage>
</organism>
<dbReference type="OrthoDB" id="3647690at2759"/>
<dbReference type="Gene3D" id="3.40.50.12360">
    <property type="match status" value="1"/>
</dbReference>
<protein>
    <recommendedName>
        <fullName evidence="5">HDA1 complex subunit 3</fullName>
    </recommendedName>
</protein>
<accession>A0A1E4TP50</accession>
<dbReference type="EMBL" id="KV454018">
    <property type="protein sequence ID" value="ODV93530.1"/>
    <property type="molecule type" value="Genomic_DNA"/>
</dbReference>
<dbReference type="InterPro" id="IPR038609">
    <property type="entry name" value="HDA1_su2/3_sf"/>
</dbReference>
<dbReference type="InterPro" id="IPR026216">
    <property type="entry name" value="HDA3"/>
</dbReference>
<evidence type="ECO:0000313" key="4">
    <source>
        <dbReference type="Proteomes" id="UP000094236"/>
    </source>
</evidence>
<dbReference type="PRINTS" id="PR02093">
    <property type="entry name" value="HDA1SUBUNIT3"/>
</dbReference>
<keyword evidence="4" id="KW-1185">Reference proteome</keyword>
<proteinExistence type="predicted"/>
<dbReference type="AlphaFoldDB" id="A0A1E4TP50"/>
<sequence>MNLAKILDSTPEPAIIDSSNFKIDHQYSVSGDYKLLTPLTDFQKELFDQIVSLHYSDILKFYERYMKNENNDIQDQLIIDSLKTLLDNSLLVSNHPYLLIDHFFPKNLTSKDMYKTIAETSGKFGVLHDILNIIEKLYCENVTDNNGTTTNGNKKEKQNVNNNAGNGFTRKEDKDKILLAENFNLVIVSSSGKCMDLIESLLLGHKCNIKRYSGDRVITSNKSKKQADQAQQAYQLTVHLLPSLEVELNKEMYNQELLNNDKRVIDLFIVFDISVSTMDNFISVLLNGNNNNNLPKKPQILRLVPSNTIEHIALYFRKNFNDKRDVAYLKPVTAAIVCMRDSIGVIPSELKSVYSTNLKYLVEWFKHLAPQSLIDNDKMNKNFKKIEESGLFPWPLPDLRPIKSFTPNDVEKSLLTEVKFNFNNNDDNVLQLPNHHIVKKRKWLSYYQLKRINNDYVSNPVKSSNQSLMTGIHRTSKQQNYLDNVLTHKLIQNFNMYLLEFNGINKELETFDYIHDIRIEDIKESKESKYKINKDLNDLKEKLNKIDNDNNLKQEKIENFKNFFKKLETEVEELIIKLNSLNENGNDSNKNLIKYTQNQLKLIKLKEDYELELVKLQNKEQENKYMSQELTNALKSIDEFDKEINKLELENYQLNDKVKNLNQFQEIETEKNSAEFLKNKQFKLNEIKNLENLNEDLLRILEINLQKLSLIPTAQRLKMNGVNTNIITGNRPRQGQPSR</sequence>
<feature type="coiled-coil region" evidence="1">
    <location>
        <begin position="522"/>
        <end position="707"/>
    </location>
</feature>
<dbReference type="Proteomes" id="UP000094236">
    <property type="component" value="Unassembled WGS sequence"/>
</dbReference>
<feature type="region of interest" description="Disordered" evidence="2">
    <location>
        <begin position="147"/>
        <end position="168"/>
    </location>
</feature>
<dbReference type="Pfam" id="PF11496">
    <property type="entry name" value="HDA2-3"/>
    <property type="match status" value="1"/>
</dbReference>
<reference evidence="4" key="1">
    <citation type="submission" date="2016-05" db="EMBL/GenBank/DDBJ databases">
        <title>Comparative genomics of biotechnologically important yeasts.</title>
        <authorList>
            <consortium name="DOE Joint Genome Institute"/>
            <person name="Riley R."/>
            <person name="Haridas S."/>
            <person name="Wolfe K.H."/>
            <person name="Lopes M.R."/>
            <person name="Hittinger C.T."/>
            <person name="Goker M."/>
            <person name="Salamov A."/>
            <person name="Wisecaver J."/>
            <person name="Long T.M."/>
            <person name="Aerts A.L."/>
            <person name="Barry K."/>
            <person name="Choi C."/>
            <person name="Clum A."/>
            <person name="Coughlan A.Y."/>
            <person name="Deshpande S."/>
            <person name="Douglass A.P."/>
            <person name="Hanson S.J."/>
            <person name="Klenk H.-P."/>
            <person name="Labutti K."/>
            <person name="Lapidus A."/>
            <person name="Lindquist E."/>
            <person name="Lipzen A."/>
            <person name="Meier-Kolthoff J.P."/>
            <person name="Ohm R.A."/>
            <person name="Otillar R.P."/>
            <person name="Pangilinan J."/>
            <person name="Peng Y."/>
            <person name="Rokas A."/>
            <person name="Rosa C.A."/>
            <person name="Scheuner C."/>
            <person name="Sibirny A.A."/>
            <person name="Slot J.C."/>
            <person name="Stielow J.B."/>
            <person name="Sun H."/>
            <person name="Kurtzman C.P."/>
            <person name="Blackwell M."/>
            <person name="Grigoriev I.V."/>
            <person name="Jeffries T.W."/>
        </authorList>
    </citation>
    <scope>NUCLEOTIDE SEQUENCE [LARGE SCALE GENOMIC DNA]</scope>
    <source>
        <strain evidence="4">NRRL Y-2460</strain>
    </source>
</reference>
<dbReference type="InterPro" id="IPR021006">
    <property type="entry name" value="Hda2/3"/>
</dbReference>
<gene>
    <name evidence="3" type="ORF">PACTADRAFT_52100</name>
</gene>
<keyword evidence="1" id="KW-0175">Coiled coil</keyword>
<dbReference type="GO" id="GO:0070823">
    <property type="term" value="C:HDA1 complex"/>
    <property type="evidence" value="ECO:0007669"/>
    <property type="project" value="InterPro"/>
</dbReference>
<evidence type="ECO:0008006" key="5">
    <source>
        <dbReference type="Google" id="ProtNLM"/>
    </source>
</evidence>
<evidence type="ECO:0000256" key="1">
    <source>
        <dbReference type="SAM" id="Coils"/>
    </source>
</evidence>
<evidence type="ECO:0000256" key="2">
    <source>
        <dbReference type="SAM" id="MobiDB-lite"/>
    </source>
</evidence>
<dbReference type="STRING" id="669874.A0A1E4TP50"/>
<evidence type="ECO:0000313" key="3">
    <source>
        <dbReference type="EMBL" id="ODV93530.1"/>
    </source>
</evidence>
<name>A0A1E4TP50_PACTA</name>